<evidence type="ECO:0000313" key="2">
    <source>
        <dbReference type="EMBL" id="VEU63626.1"/>
    </source>
</evidence>
<dbReference type="EMBL" id="LR214972">
    <property type="protein sequence ID" value="VEU63626.1"/>
    <property type="molecule type" value="Genomic_DNA"/>
</dbReference>
<gene>
    <name evidence="2" type="ORF">NCTC10118_00675</name>
</gene>
<dbReference type="NCBIfam" id="NF045939">
    <property type="entry name" value="MHJ_0274_fam"/>
    <property type="match status" value="1"/>
</dbReference>
<proteinExistence type="predicted"/>
<keyword evidence="1" id="KW-0472">Membrane</keyword>
<keyword evidence="1" id="KW-1133">Transmembrane helix</keyword>
<keyword evidence="3" id="KW-1185">Reference proteome</keyword>
<dbReference type="OrthoDB" id="401106at2"/>
<dbReference type="AlphaFoldDB" id="A0A449AF76"/>
<dbReference type="RefSeq" id="WP_129621831.1">
    <property type="nucleotide sequence ID" value="NZ_LR214972.1"/>
</dbReference>
<evidence type="ECO:0000256" key="1">
    <source>
        <dbReference type="SAM" id="Phobius"/>
    </source>
</evidence>
<reference evidence="2 3" key="1">
    <citation type="submission" date="2019-01" db="EMBL/GenBank/DDBJ databases">
        <authorList>
            <consortium name="Pathogen Informatics"/>
        </authorList>
    </citation>
    <scope>NUCLEOTIDE SEQUENCE [LARGE SCALE GENOMIC DNA]</scope>
    <source>
        <strain evidence="2 3">NCTC10118</strain>
    </source>
</reference>
<feature type="transmembrane region" description="Helical" evidence="1">
    <location>
        <begin position="20"/>
        <end position="43"/>
    </location>
</feature>
<name>A0A449AF76_9BACT</name>
<protein>
    <submittedName>
        <fullName evidence="2">Uncharacterized protein</fullName>
    </submittedName>
</protein>
<dbReference type="Proteomes" id="UP000289952">
    <property type="component" value="Chromosome"/>
</dbReference>
<evidence type="ECO:0000313" key="3">
    <source>
        <dbReference type="Proteomes" id="UP000289952"/>
    </source>
</evidence>
<sequence length="211" mass="24241">MNNKNSNTNSTSSVFGTDSSIIIWVILGILILLLLAYILYSYIKEKINAKKTKEAAMQLDKNAAIYYHEVTVKINELIKLNTLEHSNFVVSVGKYKMSHLNYAAAQTISDILEEYEFKNYIVSSQKYETFIANLKVLRDLNSNLWDKKLSQSSIKYFNDLLPEAYQRAKEVISSELTDLRANEILINEIKTRYLSNLNKDFDRSDGNESQA</sequence>
<keyword evidence="1" id="KW-0812">Transmembrane</keyword>
<accession>A0A449AF76</accession>
<organism evidence="2 3">
    <name type="scientific">Mycoplasmopsis bovirhinis</name>
    <dbReference type="NCBI Taxonomy" id="29553"/>
    <lineage>
        <taxon>Bacteria</taxon>
        <taxon>Bacillati</taxon>
        <taxon>Mycoplasmatota</taxon>
        <taxon>Mycoplasmoidales</taxon>
        <taxon>Metamycoplasmataceae</taxon>
        <taxon>Mycoplasmopsis</taxon>
    </lineage>
</organism>